<dbReference type="GO" id="GO:0005634">
    <property type="term" value="C:nucleus"/>
    <property type="evidence" value="ECO:0007669"/>
    <property type="project" value="TreeGrafter"/>
</dbReference>
<organism evidence="2 3">
    <name type="scientific">Lymnaea stagnalis</name>
    <name type="common">Great pond snail</name>
    <name type="synonym">Helix stagnalis</name>
    <dbReference type="NCBI Taxonomy" id="6523"/>
    <lineage>
        <taxon>Eukaryota</taxon>
        <taxon>Metazoa</taxon>
        <taxon>Spiralia</taxon>
        <taxon>Lophotrochozoa</taxon>
        <taxon>Mollusca</taxon>
        <taxon>Gastropoda</taxon>
        <taxon>Heterobranchia</taxon>
        <taxon>Euthyneura</taxon>
        <taxon>Panpulmonata</taxon>
        <taxon>Hygrophila</taxon>
        <taxon>Lymnaeoidea</taxon>
        <taxon>Lymnaeidae</taxon>
        <taxon>Lymnaea</taxon>
    </lineage>
</organism>
<comment type="caution">
    <text evidence="2">The sequence shown here is derived from an EMBL/GenBank/DDBJ whole genome shotgun (WGS) entry which is preliminary data.</text>
</comment>
<dbReference type="PANTHER" id="PTHR10044">
    <property type="entry name" value="INHIBITOR OF APOPTOSIS"/>
    <property type="match status" value="1"/>
</dbReference>
<feature type="compositionally biased region" description="Polar residues" evidence="1">
    <location>
        <begin position="129"/>
        <end position="138"/>
    </location>
</feature>
<dbReference type="Gene3D" id="1.10.1170.10">
    <property type="entry name" value="Inhibitor Of Apoptosis Protein (2mihbC-IAP-1), Chain A"/>
    <property type="match status" value="1"/>
</dbReference>
<dbReference type="Pfam" id="PF00653">
    <property type="entry name" value="BIR"/>
    <property type="match status" value="1"/>
</dbReference>
<feature type="region of interest" description="Disordered" evidence="1">
    <location>
        <begin position="95"/>
        <end position="188"/>
    </location>
</feature>
<dbReference type="PANTHER" id="PTHR10044:SF139">
    <property type="entry name" value="DEATH-ASSOCIATED INHIBITOR OF APOPTOSIS 2"/>
    <property type="match status" value="1"/>
</dbReference>
<reference evidence="2 3" key="1">
    <citation type="submission" date="2024-04" db="EMBL/GenBank/DDBJ databases">
        <authorList>
            <consortium name="Genoscope - CEA"/>
            <person name="William W."/>
        </authorList>
    </citation>
    <scope>NUCLEOTIDE SEQUENCE [LARGE SCALE GENOMIC DNA]</scope>
</reference>
<dbReference type="Proteomes" id="UP001497497">
    <property type="component" value="Unassembled WGS sequence"/>
</dbReference>
<dbReference type="PROSITE" id="PS50143">
    <property type="entry name" value="BIR_REPEAT_2"/>
    <property type="match status" value="1"/>
</dbReference>
<dbReference type="AlphaFoldDB" id="A0AAV2IST2"/>
<dbReference type="InterPro" id="IPR001370">
    <property type="entry name" value="BIR_rpt"/>
</dbReference>
<dbReference type="SMART" id="SM00238">
    <property type="entry name" value="BIR"/>
    <property type="match status" value="1"/>
</dbReference>
<dbReference type="SUPFAM" id="SSF57924">
    <property type="entry name" value="Inhibitor of apoptosis (IAP) repeat"/>
    <property type="match status" value="1"/>
</dbReference>
<sequence length="188" mass="20798">MWNEEKTRLQSFRNYPQYAGQHPAVLALNGFVYCGRGIEDTVLCSFCRFKKRDWKAEDDVTVVHRTLSPNCPMATGLRCDNVPFSVHSEATYRDNVSGGNGGVLIQGRRASQDRSEDVALDPATGARRSGSQAASVSQAERAPSRGSTPRSFTNQGEGQDENPPMDLQQNSHRVLPSFPSRMESFIDT</sequence>
<gene>
    <name evidence="2" type="ORF">GSLYS_00022473001</name>
</gene>
<name>A0AAV2IST2_LYMST</name>
<feature type="compositionally biased region" description="Polar residues" evidence="1">
    <location>
        <begin position="145"/>
        <end position="157"/>
    </location>
</feature>
<protein>
    <submittedName>
        <fullName evidence="2">Uncharacterized protein</fullName>
    </submittedName>
</protein>
<evidence type="ECO:0000256" key="1">
    <source>
        <dbReference type="SAM" id="MobiDB-lite"/>
    </source>
</evidence>
<dbReference type="EMBL" id="CAXITT010005698">
    <property type="protein sequence ID" value="CAL1549156.1"/>
    <property type="molecule type" value="Genomic_DNA"/>
</dbReference>
<keyword evidence="3" id="KW-1185">Reference proteome</keyword>
<feature type="non-terminal residue" evidence="2">
    <location>
        <position position="188"/>
    </location>
</feature>
<evidence type="ECO:0000313" key="2">
    <source>
        <dbReference type="EMBL" id="CAL1549156.1"/>
    </source>
</evidence>
<accession>A0AAV2IST2</accession>
<dbReference type="InterPro" id="IPR050784">
    <property type="entry name" value="IAP"/>
</dbReference>
<dbReference type="GO" id="GO:0051726">
    <property type="term" value="P:regulation of cell cycle"/>
    <property type="evidence" value="ECO:0007669"/>
    <property type="project" value="TreeGrafter"/>
</dbReference>
<dbReference type="GO" id="GO:0005737">
    <property type="term" value="C:cytoplasm"/>
    <property type="evidence" value="ECO:0007669"/>
    <property type="project" value="TreeGrafter"/>
</dbReference>
<dbReference type="CDD" id="cd00022">
    <property type="entry name" value="BIR"/>
    <property type="match status" value="1"/>
</dbReference>
<evidence type="ECO:0000313" key="3">
    <source>
        <dbReference type="Proteomes" id="UP001497497"/>
    </source>
</evidence>
<proteinExistence type="predicted"/>